<reference evidence="2" key="1">
    <citation type="submission" date="2022-08" db="EMBL/GenBank/DDBJ databases">
        <authorList>
            <person name="Marques A."/>
        </authorList>
    </citation>
    <scope>NUCLEOTIDE SEQUENCE</scope>
    <source>
        <strain evidence="2">RhyPub2mFocal</strain>
        <tissue evidence="2">Leaves</tissue>
    </source>
</reference>
<name>A0AAV8GQ86_9POAL</name>
<organism evidence="2 3">
    <name type="scientific">Rhynchospora pubera</name>
    <dbReference type="NCBI Taxonomy" id="906938"/>
    <lineage>
        <taxon>Eukaryota</taxon>
        <taxon>Viridiplantae</taxon>
        <taxon>Streptophyta</taxon>
        <taxon>Embryophyta</taxon>
        <taxon>Tracheophyta</taxon>
        <taxon>Spermatophyta</taxon>
        <taxon>Magnoliopsida</taxon>
        <taxon>Liliopsida</taxon>
        <taxon>Poales</taxon>
        <taxon>Cyperaceae</taxon>
        <taxon>Cyperoideae</taxon>
        <taxon>Rhynchosporeae</taxon>
        <taxon>Rhynchospora</taxon>
    </lineage>
</organism>
<evidence type="ECO:0000259" key="1">
    <source>
        <dbReference type="Pfam" id="PF20241"/>
    </source>
</evidence>
<dbReference type="AlphaFoldDB" id="A0AAV8GQ86"/>
<comment type="caution">
    <text evidence="2">The sequence shown here is derived from an EMBL/GenBank/DDBJ whole genome shotgun (WGS) entry which is preliminary data.</text>
</comment>
<protein>
    <submittedName>
        <fullName evidence="2">rRNA N-glycosidase</fullName>
    </submittedName>
</protein>
<evidence type="ECO:0000313" key="2">
    <source>
        <dbReference type="EMBL" id="KAJ4805785.1"/>
    </source>
</evidence>
<gene>
    <name evidence="2" type="ORF">LUZ62_018351</name>
</gene>
<proteinExistence type="predicted"/>
<accession>A0AAV8GQ86</accession>
<dbReference type="Pfam" id="PF20241">
    <property type="entry name" value="DUF6598"/>
    <property type="match status" value="1"/>
</dbReference>
<evidence type="ECO:0000313" key="3">
    <source>
        <dbReference type="Proteomes" id="UP001140206"/>
    </source>
</evidence>
<dbReference type="EMBL" id="JAMFTS010000001">
    <property type="protein sequence ID" value="KAJ4805785.1"/>
    <property type="molecule type" value="Genomic_DNA"/>
</dbReference>
<dbReference type="PANTHER" id="PTHR33065">
    <property type="entry name" value="OS07G0486400 PROTEIN"/>
    <property type="match status" value="1"/>
</dbReference>
<feature type="domain" description="DUF6598" evidence="1">
    <location>
        <begin position="3"/>
        <end position="242"/>
    </location>
</feature>
<dbReference type="InterPro" id="IPR046533">
    <property type="entry name" value="DUF6598"/>
</dbReference>
<sequence>MPLAEIFEVRLLEIRGKLSVSIHGKLYVECAGGPVHIFDRPDETCAHRIKSNKPTPIQGPWRAISGRSDVVLRIKLKEGEKEFIKDMIYLNPSRDKYNRVLIKRSVGIGGSLAMRLAVYESAVVATVEIKLVSGKSGKEKSGLYGQYGRIAASNSLLPQMETLLFSKKRGDHIELACGDSIPLCRSVKPVPDDESLTVHVHLYDLSGSYFLTGKEFFVQPKYASDDIKYINGRHGQRIEVKVTWDDYMSHALSKGGFPELQSLRILIHDNKM</sequence>
<dbReference type="PANTHER" id="PTHR33065:SF88">
    <property type="entry name" value="OS11G0104220 PROTEIN"/>
    <property type="match status" value="1"/>
</dbReference>
<dbReference type="Proteomes" id="UP001140206">
    <property type="component" value="Chromosome 1"/>
</dbReference>
<keyword evidence="3" id="KW-1185">Reference proteome</keyword>